<dbReference type="InterPro" id="IPR036390">
    <property type="entry name" value="WH_DNA-bd_sf"/>
</dbReference>
<reference evidence="1" key="1">
    <citation type="submission" date="2021-02" db="EMBL/GenBank/DDBJ databases">
        <title>Draft genome sequence of Microbispora sp. RL4-1S isolated from rice leaves in Thailand.</title>
        <authorList>
            <person name="Muangham S."/>
            <person name="Duangmal K."/>
        </authorList>
    </citation>
    <scope>NUCLEOTIDE SEQUENCE</scope>
    <source>
        <strain evidence="1">RL4-1S</strain>
    </source>
</reference>
<dbReference type="PANTHER" id="PTHR36221">
    <property type="entry name" value="DUF742 DOMAIN-CONTAINING PROTEIN"/>
    <property type="match status" value="1"/>
</dbReference>
<dbReference type="Pfam" id="PF05331">
    <property type="entry name" value="DUF742"/>
    <property type="match status" value="1"/>
</dbReference>
<dbReference type="AlphaFoldDB" id="A0A940WSU2"/>
<dbReference type="Proteomes" id="UP000674234">
    <property type="component" value="Unassembled WGS sequence"/>
</dbReference>
<dbReference type="EMBL" id="JAFCNB010000012">
    <property type="protein sequence ID" value="MBP2706404.1"/>
    <property type="molecule type" value="Genomic_DNA"/>
</dbReference>
<dbReference type="CDD" id="cd00090">
    <property type="entry name" value="HTH_ARSR"/>
    <property type="match status" value="1"/>
</dbReference>
<dbReference type="InterPro" id="IPR036388">
    <property type="entry name" value="WH-like_DNA-bd_sf"/>
</dbReference>
<accession>A0A940WSU2</accession>
<evidence type="ECO:0000313" key="1">
    <source>
        <dbReference type="EMBL" id="MBP2706404.1"/>
    </source>
</evidence>
<organism evidence="1 2">
    <name type="scientific">Microbispora oryzae</name>
    <dbReference type="NCBI Taxonomy" id="2806554"/>
    <lineage>
        <taxon>Bacteria</taxon>
        <taxon>Bacillati</taxon>
        <taxon>Actinomycetota</taxon>
        <taxon>Actinomycetes</taxon>
        <taxon>Streptosporangiales</taxon>
        <taxon>Streptosporangiaceae</taxon>
        <taxon>Microbispora</taxon>
    </lineage>
</organism>
<dbReference type="InterPro" id="IPR007995">
    <property type="entry name" value="DUF742"/>
</dbReference>
<dbReference type="InterPro" id="IPR011991">
    <property type="entry name" value="ArsR-like_HTH"/>
</dbReference>
<comment type="caution">
    <text evidence="1">The sequence shown here is derived from an EMBL/GenBank/DDBJ whole genome shotgun (WGS) entry which is preliminary data.</text>
</comment>
<keyword evidence="2" id="KW-1185">Reference proteome</keyword>
<dbReference type="PANTHER" id="PTHR36221:SF1">
    <property type="entry name" value="DUF742 DOMAIN-CONTAINING PROTEIN"/>
    <property type="match status" value="1"/>
</dbReference>
<protein>
    <submittedName>
        <fullName evidence="1">DUF742 domain-containing protein</fullName>
    </submittedName>
</protein>
<name>A0A940WSU2_9ACTN</name>
<gene>
    <name evidence="1" type="ORF">JOL79_21575</name>
</gene>
<proteinExistence type="predicted"/>
<sequence length="125" mass="13592">MATRPGGVVTEEDFGPLLRPYTLTRGRTRPTGPDFDLMTIIRTAPAAYEITSPLPPEHLQILQLCRSPASVADLASDLGVSLNVVRILLSDLRDQGLITARPPATVAQLPEERILREVIQGLQAL</sequence>
<dbReference type="Gene3D" id="1.10.10.10">
    <property type="entry name" value="Winged helix-like DNA-binding domain superfamily/Winged helix DNA-binding domain"/>
    <property type="match status" value="1"/>
</dbReference>
<evidence type="ECO:0000313" key="2">
    <source>
        <dbReference type="Proteomes" id="UP000674234"/>
    </source>
</evidence>
<dbReference type="SUPFAM" id="SSF46785">
    <property type="entry name" value="Winged helix' DNA-binding domain"/>
    <property type="match status" value="1"/>
</dbReference>